<protein>
    <submittedName>
        <fullName evidence="3">Uncharacterized protein</fullName>
    </submittedName>
</protein>
<keyword evidence="2" id="KW-0472">Membrane</keyword>
<keyword evidence="4" id="KW-1185">Reference proteome</keyword>
<organism evidence="3 4">
    <name type="scientific">Aldrovandia affinis</name>
    <dbReference type="NCBI Taxonomy" id="143900"/>
    <lineage>
        <taxon>Eukaryota</taxon>
        <taxon>Metazoa</taxon>
        <taxon>Chordata</taxon>
        <taxon>Craniata</taxon>
        <taxon>Vertebrata</taxon>
        <taxon>Euteleostomi</taxon>
        <taxon>Actinopterygii</taxon>
        <taxon>Neopterygii</taxon>
        <taxon>Teleostei</taxon>
        <taxon>Notacanthiformes</taxon>
        <taxon>Halosauridae</taxon>
        <taxon>Aldrovandia</taxon>
    </lineage>
</organism>
<evidence type="ECO:0000256" key="2">
    <source>
        <dbReference type="SAM" id="Phobius"/>
    </source>
</evidence>
<evidence type="ECO:0000256" key="1">
    <source>
        <dbReference type="SAM" id="MobiDB-lite"/>
    </source>
</evidence>
<dbReference type="EMBL" id="JAINUG010000300">
    <property type="protein sequence ID" value="KAJ8379152.1"/>
    <property type="molecule type" value="Genomic_DNA"/>
</dbReference>
<accession>A0AAD7RFC5</accession>
<keyword evidence="2" id="KW-0812">Transmembrane</keyword>
<sequence length="133" mass="14420">MTLLSVPCPLVCASTARALTPVFRFYRESRRRSGWKEPQTAHRDSISPYRPSAHHQQARGPPDGAGSRLGGLQSVLKDTVSPAFGATIIIIITVIASGSAYLCFLKYICSGCCKPTQVAPLSRTDPNKCEEQV</sequence>
<comment type="caution">
    <text evidence="3">The sequence shown here is derived from an EMBL/GenBank/DDBJ whole genome shotgun (WGS) entry which is preliminary data.</text>
</comment>
<evidence type="ECO:0000313" key="4">
    <source>
        <dbReference type="Proteomes" id="UP001221898"/>
    </source>
</evidence>
<gene>
    <name evidence="3" type="ORF">AAFF_G00230640</name>
</gene>
<feature type="region of interest" description="Disordered" evidence="1">
    <location>
        <begin position="32"/>
        <end position="71"/>
    </location>
</feature>
<dbReference type="AlphaFoldDB" id="A0AAD7RFC5"/>
<evidence type="ECO:0000313" key="3">
    <source>
        <dbReference type="EMBL" id="KAJ8379152.1"/>
    </source>
</evidence>
<proteinExistence type="predicted"/>
<feature type="transmembrane region" description="Helical" evidence="2">
    <location>
        <begin position="83"/>
        <end position="104"/>
    </location>
</feature>
<dbReference type="Proteomes" id="UP001221898">
    <property type="component" value="Unassembled WGS sequence"/>
</dbReference>
<keyword evidence="2" id="KW-1133">Transmembrane helix</keyword>
<name>A0AAD7RFC5_9TELE</name>
<reference evidence="3" key="1">
    <citation type="journal article" date="2023" name="Science">
        <title>Genome structures resolve the early diversification of teleost fishes.</title>
        <authorList>
            <person name="Parey E."/>
            <person name="Louis A."/>
            <person name="Montfort J."/>
            <person name="Bouchez O."/>
            <person name="Roques C."/>
            <person name="Iampietro C."/>
            <person name="Lluch J."/>
            <person name="Castinel A."/>
            <person name="Donnadieu C."/>
            <person name="Desvignes T."/>
            <person name="Floi Bucao C."/>
            <person name="Jouanno E."/>
            <person name="Wen M."/>
            <person name="Mejri S."/>
            <person name="Dirks R."/>
            <person name="Jansen H."/>
            <person name="Henkel C."/>
            <person name="Chen W.J."/>
            <person name="Zahm M."/>
            <person name="Cabau C."/>
            <person name="Klopp C."/>
            <person name="Thompson A.W."/>
            <person name="Robinson-Rechavi M."/>
            <person name="Braasch I."/>
            <person name="Lecointre G."/>
            <person name="Bobe J."/>
            <person name="Postlethwait J.H."/>
            <person name="Berthelot C."/>
            <person name="Roest Crollius H."/>
            <person name="Guiguen Y."/>
        </authorList>
    </citation>
    <scope>NUCLEOTIDE SEQUENCE</scope>
    <source>
        <strain evidence="3">NC1722</strain>
    </source>
</reference>